<evidence type="ECO:0000313" key="2">
    <source>
        <dbReference type="Proteomes" id="UP000472839"/>
    </source>
</evidence>
<dbReference type="SUPFAM" id="SSF56281">
    <property type="entry name" value="Metallo-hydrolase/oxidoreductase"/>
    <property type="match status" value="1"/>
</dbReference>
<evidence type="ECO:0008006" key="3">
    <source>
        <dbReference type="Google" id="ProtNLM"/>
    </source>
</evidence>
<dbReference type="InterPro" id="IPR052159">
    <property type="entry name" value="Competence_DNA_uptake"/>
</dbReference>
<dbReference type="EMBL" id="WFKK01000006">
    <property type="protein sequence ID" value="KAB7890291.1"/>
    <property type="molecule type" value="Genomic_DNA"/>
</dbReference>
<evidence type="ECO:0000313" key="1">
    <source>
        <dbReference type="EMBL" id="KAB7890291.1"/>
    </source>
</evidence>
<name>A0A6L4WV18_9BACT</name>
<dbReference type="Gene3D" id="3.60.15.10">
    <property type="entry name" value="Ribonuclease Z/Hydroxyacylglutathione hydrolase-like"/>
    <property type="match status" value="1"/>
</dbReference>
<sequence>MYKSKLSNLDYLNINNIYAYFVNVGHGNTTFIIIKTNEGIFTIAVDCSIGDKKYIPSLNNIQDCIKHIETNFNIEFSIDVFFLTHPHYDHYSGMMFLLIEDYLNKDTEIWMNNDYQMPSGFFRNIKKSILGKGCKIILPIVKNSININTLDIFHPEQNIENPKYSKKTNVPLEKNPNNTSLVFSLTFNNEYRIVFTGDIEEKAWKSFYYNTNVACCYTYYCISHHGSENGHVEDDFCNYCAKYQKAILMGRDNAYKGIYSQDVKNFFKNIIYVNSISKTKTSKYIEINFKNNIEKYYY</sequence>
<dbReference type="RefSeq" id="WP_152279592.1">
    <property type="nucleotide sequence ID" value="NZ_WFKK01000006.1"/>
</dbReference>
<reference evidence="1 2" key="1">
    <citation type="submission" date="2019-10" db="EMBL/GenBank/DDBJ databases">
        <title>Poseidonibacter ostreae sp. nov., isolated from the gut of the Ostrea denselamellosa.</title>
        <authorList>
            <person name="Choi A."/>
        </authorList>
    </citation>
    <scope>NUCLEOTIDE SEQUENCE [LARGE SCALE GENOMIC DNA]</scope>
    <source>
        <strain evidence="1 2">SJOD-M-33</strain>
    </source>
</reference>
<organism evidence="1 2">
    <name type="scientific">Poseidonibacter ostreae</name>
    <dbReference type="NCBI Taxonomy" id="2654171"/>
    <lineage>
        <taxon>Bacteria</taxon>
        <taxon>Pseudomonadati</taxon>
        <taxon>Campylobacterota</taxon>
        <taxon>Epsilonproteobacteria</taxon>
        <taxon>Campylobacterales</taxon>
        <taxon>Arcobacteraceae</taxon>
        <taxon>Poseidonibacter</taxon>
    </lineage>
</organism>
<accession>A0A6L4WV18</accession>
<gene>
    <name evidence="1" type="ORF">GBG19_03405</name>
</gene>
<dbReference type="PANTHER" id="PTHR30619:SF1">
    <property type="entry name" value="RECOMBINATION PROTEIN 2"/>
    <property type="match status" value="1"/>
</dbReference>
<dbReference type="PANTHER" id="PTHR30619">
    <property type="entry name" value="DNA INTERNALIZATION/COMPETENCE PROTEIN COMEC/REC2"/>
    <property type="match status" value="1"/>
</dbReference>
<comment type="caution">
    <text evidence="1">The sequence shown here is derived from an EMBL/GenBank/DDBJ whole genome shotgun (WGS) entry which is preliminary data.</text>
</comment>
<dbReference type="Proteomes" id="UP000472839">
    <property type="component" value="Unassembled WGS sequence"/>
</dbReference>
<dbReference type="AlphaFoldDB" id="A0A6L4WV18"/>
<dbReference type="InterPro" id="IPR036866">
    <property type="entry name" value="RibonucZ/Hydroxyglut_hydro"/>
</dbReference>
<proteinExistence type="predicted"/>
<protein>
    <recommendedName>
        <fullName evidence="3">MBL fold metallo-hydrolase</fullName>
    </recommendedName>
</protein>